<dbReference type="EMBL" id="MRTF01000008">
    <property type="protein sequence ID" value="OME90381.1"/>
    <property type="molecule type" value="Genomic_DNA"/>
</dbReference>
<protein>
    <recommendedName>
        <fullName evidence="2">RNA 2',3'-cyclic phosphodiesterase</fullName>
        <shortName evidence="2">RNA 2',3'-CPDase</shortName>
        <ecNumber evidence="2">3.1.4.58</ecNumber>
    </recommendedName>
</protein>
<gene>
    <name evidence="3" type="ORF">BK123_23240</name>
</gene>
<feature type="active site" description="Proton donor" evidence="2">
    <location>
        <position position="41"/>
    </location>
</feature>
<dbReference type="Gene3D" id="3.90.1140.10">
    <property type="entry name" value="Cyclic phosphodiesterase"/>
    <property type="match status" value="1"/>
</dbReference>
<dbReference type="GO" id="GO:0016874">
    <property type="term" value="F:ligase activity"/>
    <property type="evidence" value="ECO:0007669"/>
    <property type="project" value="UniProtKB-KW"/>
</dbReference>
<feature type="active site" description="Proton acceptor" evidence="2">
    <location>
        <position position="128"/>
    </location>
</feature>
<organism evidence="3 4">
    <name type="scientific">Paenibacillus lautus</name>
    <name type="common">Bacillus lautus</name>
    <dbReference type="NCBI Taxonomy" id="1401"/>
    <lineage>
        <taxon>Bacteria</taxon>
        <taxon>Bacillati</taxon>
        <taxon>Bacillota</taxon>
        <taxon>Bacilli</taxon>
        <taxon>Bacillales</taxon>
        <taxon>Paenibacillaceae</taxon>
        <taxon>Paenibacillus</taxon>
    </lineage>
</organism>
<evidence type="ECO:0000256" key="2">
    <source>
        <dbReference type="HAMAP-Rule" id="MF_01940"/>
    </source>
</evidence>
<dbReference type="OrthoDB" id="9789350at2"/>
<comment type="function">
    <text evidence="2">Hydrolyzes RNA 2',3'-cyclic phosphodiester to an RNA 2'-phosphomonoester.</text>
</comment>
<accession>A0A1R1AXP2</accession>
<dbReference type="PANTHER" id="PTHR35561">
    <property type="entry name" value="RNA 2',3'-CYCLIC PHOSPHODIESTERASE"/>
    <property type="match status" value="1"/>
</dbReference>
<feature type="short sequence motif" description="HXTX 2" evidence="2">
    <location>
        <begin position="128"/>
        <end position="131"/>
    </location>
</feature>
<feature type="short sequence motif" description="HXTX 1" evidence="2">
    <location>
        <begin position="41"/>
        <end position="44"/>
    </location>
</feature>
<comment type="caution">
    <text evidence="3">The sequence shown here is derived from an EMBL/GenBank/DDBJ whole genome shotgun (WGS) entry which is preliminary data.</text>
</comment>
<dbReference type="GO" id="GO:0008664">
    <property type="term" value="F:RNA 2',3'-cyclic 3'-phosphodiesterase activity"/>
    <property type="evidence" value="ECO:0007669"/>
    <property type="project" value="UniProtKB-EC"/>
</dbReference>
<dbReference type="HAMAP" id="MF_01940">
    <property type="entry name" value="RNA_CPDase"/>
    <property type="match status" value="1"/>
</dbReference>
<dbReference type="Pfam" id="PF13563">
    <property type="entry name" value="2_5_RNA_ligase2"/>
    <property type="match status" value="1"/>
</dbReference>
<comment type="similarity">
    <text evidence="2">Belongs to the 2H phosphoesterase superfamily. ThpR family.</text>
</comment>
<sequence length="185" mass="20922">MDRLFVAVHLPSEVSSRIQDWTETLREQVNFKKWVHPQDYHITLQFLGDTPSNRTAELTAALQEVAKEHKPFRLGLYDAGVFGASASPRILWAGVGGDLNALSQLQQSVVSRMEAFGFVPEERPFRPHITIGRKFQGNQKFSLDVIGTGPKPIQWEVQQLVLFRTNLHASPMYETVGVARLSTFF</sequence>
<evidence type="ECO:0000313" key="4">
    <source>
        <dbReference type="Proteomes" id="UP000187074"/>
    </source>
</evidence>
<dbReference type="NCBIfam" id="TIGR02258">
    <property type="entry name" value="2_5_ligase"/>
    <property type="match status" value="1"/>
</dbReference>
<dbReference type="STRING" id="1401.BK123_23240"/>
<dbReference type="InterPro" id="IPR004175">
    <property type="entry name" value="RNA_CPDase"/>
</dbReference>
<dbReference type="InterPro" id="IPR009097">
    <property type="entry name" value="Cyclic_Pdiesterase"/>
</dbReference>
<dbReference type="SUPFAM" id="SSF55144">
    <property type="entry name" value="LigT-like"/>
    <property type="match status" value="1"/>
</dbReference>
<evidence type="ECO:0000313" key="3">
    <source>
        <dbReference type="EMBL" id="OME90381.1"/>
    </source>
</evidence>
<keyword evidence="1 2" id="KW-0378">Hydrolase</keyword>
<reference evidence="3 4" key="1">
    <citation type="submission" date="2016-11" db="EMBL/GenBank/DDBJ databases">
        <title>Paenibacillus species isolates.</title>
        <authorList>
            <person name="Beno S.M."/>
        </authorList>
    </citation>
    <scope>NUCLEOTIDE SEQUENCE [LARGE SCALE GENOMIC DNA]</scope>
    <source>
        <strain evidence="3 4">FSL F4-0100</strain>
    </source>
</reference>
<dbReference type="PANTHER" id="PTHR35561:SF1">
    <property type="entry name" value="RNA 2',3'-CYCLIC PHOSPHODIESTERASE"/>
    <property type="match status" value="1"/>
</dbReference>
<dbReference type="AlphaFoldDB" id="A0A1R1AXP2"/>
<comment type="catalytic activity">
    <reaction evidence="2">
        <text>a 3'-end 2',3'-cyclophospho-ribonucleotide-RNA + H2O = a 3'-end 2'-phospho-ribonucleotide-RNA + H(+)</text>
        <dbReference type="Rhea" id="RHEA:11828"/>
        <dbReference type="Rhea" id="RHEA-COMP:10464"/>
        <dbReference type="Rhea" id="RHEA-COMP:17353"/>
        <dbReference type="ChEBI" id="CHEBI:15377"/>
        <dbReference type="ChEBI" id="CHEBI:15378"/>
        <dbReference type="ChEBI" id="CHEBI:83064"/>
        <dbReference type="ChEBI" id="CHEBI:173113"/>
        <dbReference type="EC" id="3.1.4.58"/>
    </reaction>
</comment>
<dbReference type="GO" id="GO:0004113">
    <property type="term" value="F:2',3'-cyclic-nucleotide 3'-phosphodiesterase activity"/>
    <property type="evidence" value="ECO:0007669"/>
    <property type="project" value="InterPro"/>
</dbReference>
<dbReference type="EC" id="3.1.4.58" evidence="2"/>
<dbReference type="Proteomes" id="UP000187074">
    <property type="component" value="Unassembled WGS sequence"/>
</dbReference>
<name>A0A1R1AXP2_PAELA</name>
<proteinExistence type="inferred from homology"/>
<keyword evidence="3" id="KW-0436">Ligase</keyword>
<evidence type="ECO:0000256" key="1">
    <source>
        <dbReference type="ARBA" id="ARBA00022801"/>
    </source>
</evidence>